<dbReference type="KEGG" id="pbf:CFX0092_A2125"/>
<dbReference type="InterPro" id="IPR050266">
    <property type="entry name" value="AB_hydrolase_sf"/>
</dbReference>
<keyword evidence="2" id="KW-0378">Hydrolase</keyword>
<sequence length="265" mass="29374">MQMQSYVLTSAGSSTHYWLSGPEGAPLVVLTHGATIDHHEWDATVTILAGHYRVLTWDVPGHGLSRPADFSVAGAVERLVAILDTVDARQAAFVGHSLGGNLHQELVFHHPERVRCMVCVDCTWNFQKLTRWESLLVKSARPILKFYPHDMLVNQSLAATTSSAAAQEPLHSAMNKLSKDEFIQIMMAATDCLHYEPGYRINKPLLLILGDLDRTGNIRKAMPLWAKEEPLARLVIVPDTKHAPNLDAAEVFHGELMGFLEIQLG</sequence>
<evidence type="ECO:0000313" key="3">
    <source>
        <dbReference type="Proteomes" id="UP000215027"/>
    </source>
</evidence>
<dbReference type="Gene3D" id="3.40.50.1820">
    <property type="entry name" value="alpha/beta hydrolase"/>
    <property type="match status" value="1"/>
</dbReference>
<dbReference type="OrthoDB" id="6191536at2"/>
<gene>
    <name evidence="2" type="ORF">CFX0092_A2125</name>
</gene>
<evidence type="ECO:0000259" key="1">
    <source>
        <dbReference type="Pfam" id="PF12697"/>
    </source>
</evidence>
<accession>A0A170PGX4</accession>
<dbReference type="GO" id="GO:0016787">
    <property type="term" value="F:hydrolase activity"/>
    <property type="evidence" value="ECO:0007669"/>
    <property type="project" value="UniProtKB-KW"/>
</dbReference>
<dbReference type="Proteomes" id="UP000215027">
    <property type="component" value="Chromosome I"/>
</dbReference>
<dbReference type="RefSeq" id="WP_157913059.1">
    <property type="nucleotide sequence ID" value="NZ_LN890655.1"/>
</dbReference>
<proteinExistence type="predicted"/>
<dbReference type="SUPFAM" id="SSF53474">
    <property type="entry name" value="alpha/beta-Hydrolases"/>
    <property type="match status" value="1"/>
</dbReference>
<reference evidence="2" key="1">
    <citation type="submission" date="2016-01" db="EMBL/GenBank/DDBJ databases">
        <authorList>
            <person name="Mcilroy J.S."/>
            <person name="Karst M S."/>
            <person name="Albertsen M."/>
        </authorList>
    </citation>
    <scope>NUCLEOTIDE SEQUENCE</scope>
    <source>
        <strain evidence="2">Cfx-K</strain>
    </source>
</reference>
<protein>
    <submittedName>
        <fullName evidence="2">Alpha/beta hydrolase fold protein</fullName>
    </submittedName>
</protein>
<feature type="domain" description="AB hydrolase-1" evidence="1">
    <location>
        <begin position="28"/>
        <end position="251"/>
    </location>
</feature>
<dbReference type="InterPro" id="IPR029058">
    <property type="entry name" value="AB_hydrolase_fold"/>
</dbReference>
<organism evidence="2 3">
    <name type="scientific">Candidatus Promineifilum breve</name>
    <dbReference type="NCBI Taxonomy" id="1806508"/>
    <lineage>
        <taxon>Bacteria</taxon>
        <taxon>Bacillati</taxon>
        <taxon>Chloroflexota</taxon>
        <taxon>Ardenticatenia</taxon>
        <taxon>Candidatus Promineifilales</taxon>
        <taxon>Candidatus Promineifilaceae</taxon>
        <taxon>Candidatus Promineifilum</taxon>
    </lineage>
</organism>
<dbReference type="PRINTS" id="PR00111">
    <property type="entry name" value="ABHYDROLASE"/>
</dbReference>
<dbReference type="AlphaFoldDB" id="A0A170PGX4"/>
<name>A0A170PGX4_9CHLR</name>
<evidence type="ECO:0000313" key="2">
    <source>
        <dbReference type="EMBL" id="CUS04003.2"/>
    </source>
</evidence>
<dbReference type="PANTHER" id="PTHR43798">
    <property type="entry name" value="MONOACYLGLYCEROL LIPASE"/>
    <property type="match status" value="1"/>
</dbReference>
<keyword evidence="3" id="KW-1185">Reference proteome</keyword>
<dbReference type="InterPro" id="IPR000073">
    <property type="entry name" value="AB_hydrolase_1"/>
</dbReference>
<dbReference type="Pfam" id="PF12697">
    <property type="entry name" value="Abhydrolase_6"/>
    <property type="match status" value="1"/>
</dbReference>
<dbReference type="EMBL" id="LN890655">
    <property type="protein sequence ID" value="CUS04003.2"/>
    <property type="molecule type" value="Genomic_DNA"/>
</dbReference>